<evidence type="ECO:0000313" key="3">
    <source>
        <dbReference type="Proteomes" id="UP001198565"/>
    </source>
</evidence>
<evidence type="ECO:0000313" key="2">
    <source>
        <dbReference type="EMBL" id="MBY8883236.1"/>
    </source>
</evidence>
<protein>
    <submittedName>
        <fullName evidence="2">Uncharacterized protein</fullName>
    </submittedName>
</protein>
<dbReference type="EMBL" id="JAINVZ010000001">
    <property type="protein sequence ID" value="MBY8883236.1"/>
    <property type="molecule type" value="Genomic_DNA"/>
</dbReference>
<feature type="signal peptide" evidence="1">
    <location>
        <begin position="1"/>
        <end position="28"/>
    </location>
</feature>
<sequence length="91" mass="9346">MSRSLPRAVAAVAAAAAITLGGAGVASANSLWHHPCHKPKPVHHNCHQRGAKGWAGFIAGDHVAINDPGDHLVADSMYGAGSGFSAWDNQD</sequence>
<accession>A0ABS7QJ83</accession>
<dbReference type="RefSeq" id="WP_222972751.1">
    <property type="nucleotide sequence ID" value="NZ_JAINVZ010000001.1"/>
</dbReference>
<name>A0ABS7QJ83_9ACTN</name>
<feature type="chain" id="PRO_5046151904" evidence="1">
    <location>
        <begin position="29"/>
        <end position="91"/>
    </location>
</feature>
<keyword evidence="1" id="KW-0732">Signal</keyword>
<organism evidence="2 3">
    <name type="scientific">Streptantibioticus parmotrematis</name>
    <dbReference type="NCBI Taxonomy" id="2873249"/>
    <lineage>
        <taxon>Bacteria</taxon>
        <taxon>Bacillati</taxon>
        <taxon>Actinomycetota</taxon>
        <taxon>Actinomycetes</taxon>
        <taxon>Kitasatosporales</taxon>
        <taxon>Streptomycetaceae</taxon>
        <taxon>Streptantibioticus</taxon>
    </lineage>
</organism>
<comment type="caution">
    <text evidence="2">The sequence shown here is derived from an EMBL/GenBank/DDBJ whole genome shotgun (WGS) entry which is preliminary data.</text>
</comment>
<proteinExistence type="predicted"/>
<gene>
    <name evidence="2" type="ORF">K7472_00045</name>
</gene>
<keyword evidence="3" id="KW-1185">Reference proteome</keyword>
<dbReference type="Proteomes" id="UP001198565">
    <property type="component" value="Unassembled WGS sequence"/>
</dbReference>
<reference evidence="2 3" key="1">
    <citation type="submission" date="2021-08" db="EMBL/GenBank/DDBJ databases">
        <title>Streptomyces sp. PTM05 isolated from lichen.</title>
        <authorList>
            <person name="Somphong A."/>
            <person name="Phongsopitanun W."/>
            <person name="Tanasupawat S."/>
        </authorList>
    </citation>
    <scope>NUCLEOTIDE SEQUENCE [LARGE SCALE GENOMIC DNA]</scope>
    <source>
        <strain evidence="2 3">Ptm05</strain>
    </source>
</reference>
<evidence type="ECO:0000256" key="1">
    <source>
        <dbReference type="SAM" id="SignalP"/>
    </source>
</evidence>